<dbReference type="CDD" id="cd00028">
    <property type="entry name" value="B_lectin"/>
    <property type="match status" value="1"/>
</dbReference>
<dbReference type="InterPro" id="IPR001480">
    <property type="entry name" value="Bulb-type_lectin_dom"/>
</dbReference>
<keyword evidence="6" id="KW-1185">Reference proteome</keyword>
<reference evidence="5 6" key="1">
    <citation type="submission" date="2020-04" db="EMBL/GenBank/DDBJ databases">
        <title>Plant Genome Project.</title>
        <authorList>
            <person name="Zhang R.-G."/>
        </authorList>
    </citation>
    <scope>NUCLEOTIDE SEQUENCE [LARGE SCALE GENOMIC DNA]</scope>
    <source>
        <strain evidence="5">YNK0</strain>
        <tissue evidence="5">Leaf</tissue>
    </source>
</reference>
<evidence type="ECO:0000313" key="5">
    <source>
        <dbReference type="EMBL" id="KAF8392468.1"/>
    </source>
</evidence>
<dbReference type="InterPro" id="IPR051343">
    <property type="entry name" value="G-type_lectin_kinases/EP1-like"/>
</dbReference>
<dbReference type="SMART" id="SM00108">
    <property type="entry name" value="B_lectin"/>
    <property type="match status" value="1"/>
</dbReference>
<evidence type="ECO:0000256" key="2">
    <source>
        <dbReference type="ARBA" id="ARBA00023157"/>
    </source>
</evidence>
<evidence type="ECO:0000313" key="6">
    <source>
        <dbReference type="Proteomes" id="UP000655225"/>
    </source>
</evidence>
<dbReference type="Proteomes" id="UP000655225">
    <property type="component" value="Unassembled WGS sequence"/>
</dbReference>
<evidence type="ECO:0000256" key="1">
    <source>
        <dbReference type="ARBA" id="ARBA00022729"/>
    </source>
</evidence>
<feature type="chain" id="PRO_5032476998" description="Bulb-type lectin domain-containing protein" evidence="3">
    <location>
        <begin position="22"/>
        <end position="425"/>
    </location>
</feature>
<name>A0A834YTY0_TETSI</name>
<dbReference type="PANTHER" id="PTHR47976:SF64">
    <property type="entry name" value="RECEPTOR-LIKE SERINE_THREONINE-PROTEIN KINASE"/>
    <property type="match status" value="1"/>
</dbReference>
<accession>A0A834YTY0</accession>
<proteinExistence type="predicted"/>
<keyword evidence="2" id="KW-1015">Disulfide bond</keyword>
<feature type="signal peptide" evidence="3">
    <location>
        <begin position="1"/>
        <end position="21"/>
    </location>
</feature>
<evidence type="ECO:0000256" key="3">
    <source>
        <dbReference type="SAM" id="SignalP"/>
    </source>
</evidence>
<keyword evidence="1 3" id="KW-0732">Signal</keyword>
<dbReference type="Pfam" id="PF01453">
    <property type="entry name" value="B_lectin"/>
    <property type="match status" value="1"/>
</dbReference>
<dbReference type="PANTHER" id="PTHR47976">
    <property type="entry name" value="G-TYPE LECTIN S-RECEPTOR-LIKE SERINE/THREONINE-PROTEIN KINASE SD2-5"/>
    <property type="match status" value="1"/>
</dbReference>
<dbReference type="SUPFAM" id="SSF51110">
    <property type="entry name" value="alpha-D-mannose-specific plant lectins"/>
    <property type="match status" value="1"/>
</dbReference>
<dbReference type="GO" id="GO:0048544">
    <property type="term" value="P:recognition of pollen"/>
    <property type="evidence" value="ECO:0007669"/>
    <property type="project" value="InterPro"/>
</dbReference>
<feature type="domain" description="Bulb-type lectin" evidence="4">
    <location>
        <begin position="29"/>
        <end position="145"/>
    </location>
</feature>
<dbReference type="OrthoDB" id="5857966at2759"/>
<dbReference type="PROSITE" id="PS50927">
    <property type="entry name" value="BULB_LECTIN"/>
    <property type="match status" value="1"/>
</dbReference>
<comment type="caution">
    <text evidence="5">The sequence shown here is derived from an EMBL/GenBank/DDBJ whole genome shotgun (WGS) entry which is preliminary data.</text>
</comment>
<dbReference type="EMBL" id="JABCRI010000016">
    <property type="protein sequence ID" value="KAF8392468.1"/>
    <property type="molecule type" value="Genomic_DNA"/>
</dbReference>
<sequence>MAAAIIIRLVWSLLLASSLHGFHAKTPAKITLGTSLTPGVNSSWQSPSGDFALGFYPVTGGFFLLGIWFDKIPERTLIWSANRDTPAPFQSTVNLTLDGRLVLIYPNGTRHFINEGEAANSASMQDDGNFVLWNSFSRVLWQSFDSPTDTLLPGQILNMGQKLYSNANGTVDHSTGRFMLELQDFDGNMVLSAYRFADRGYWYTATINQKIVRLIFNQSTSFMYLINESETIYKMTNNVPLPIKDYYHRATVEDSGNFQQYVYQKQNGKQWESVWKAITEPCFVNAICGVYGFCTSPDNQTISCSCLDGFSLLNPSNPSKGCSPQFPIEQCGEYDSMNYKVVVIDDADFPNDVFTDLERIRNSDLESCKKALLDDCYTIAASFNNTDRLTKRMPFLNARQSLPSTKIIKALIKVPIRTKRESGGK</sequence>
<dbReference type="OMA" id="IAVIWND"/>
<organism evidence="5 6">
    <name type="scientific">Tetracentron sinense</name>
    <name type="common">Spur-leaf</name>
    <dbReference type="NCBI Taxonomy" id="13715"/>
    <lineage>
        <taxon>Eukaryota</taxon>
        <taxon>Viridiplantae</taxon>
        <taxon>Streptophyta</taxon>
        <taxon>Embryophyta</taxon>
        <taxon>Tracheophyta</taxon>
        <taxon>Spermatophyta</taxon>
        <taxon>Magnoliopsida</taxon>
        <taxon>Trochodendrales</taxon>
        <taxon>Trochodendraceae</taxon>
        <taxon>Tetracentron</taxon>
    </lineage>
</organism>
<dbReference type="Gene3D" id="2.90.10.30">
    <property type="match status" value="1"/>
</dbReference>
<evidence type="ECO:0000259" key="4">
    <source>
        <dbReference type="PROSITE" id="PS50927"/>
    </source>
</evidence>
<dbReference type="FunFam" id="2.90.10.10:FF:000013">
    <property type="entry name" value="G-type lectin S-receptor-like serine/threonine-protein kinase LECRK1"/>
    <property type="match status" value="1"/>
</dbReference>
<protein>
    <recommendedName>
        <fullName evidence="4">Bulb-type lectin domain-containing protein</fullName>
    </recommendedName>
</protein>
<gene>
    <name evidence="5" type="ORF">HHK36_022810</name>
</gene>
<dbReference type="Gene3D" id="2.90.10.10">
    <property type="entry name" value="Bulb-type lectin domain"/>
    <property type="match status" value="1"/>
</dbReference>
<dbReference type="Pfam" id="PF00954">
    <property type="entry name" value="S_locus_glycop"/>
    <property type="match status" value="1"/>
</dbReference>
<dbReference type="AlphaFoldDB" id="A0A834YTY0"/>
<dbReference type="InterPro" id="IPR036426">
    <property type="entry name" value="Bulb-type_lectin_dom_sf"/>
</dbReference>
<dbReference type="InterPro" id="IPR000858">
    <property type="entry name" value="S_locus_glycoprot_dom"/>
</dbReference>